<comment type="caution">
    <text evidence="2">The sequence shown here is derived from an EMBL/GenBank/DDBJ whole genome shotgun (WGS) entry which is preliminary data.</text>
</comment>
<keyword evidence="3" id="KW-1185">Reference proteome</keyword>
<evidence type="ECO:0000313" key="2">
    <source>
        <dbReference type="EMBL" id="GGP00395.1"/>
    </source>
</evidence>
<reference evidence="2" key="2">
    <citation type="submission" date="2020-09" db="EMBL/GenBank/DDBJ databases">
        <authorList>
            <person name="Sun Q."/>
            <person name="Zhou Y."/>
        </authorList>
    </citation>
    <scope>NUCLEOTIDE SEQUENCE</scope>
    <source>
        <strain evidence="2">CGMCC 4.7201</strain>
    </source>
</reference>
<dbReference type="AlphaFoldDB" id="A0A918A0X9"/>
<proteinExistence type="predicted"/>
<dbReference type="EMBL" id="BMMS01000057">
    <property type="protein sequence ID" value="GGP00395.1"/>
    <property type="molecule type" value="Genomic_DNA"/>
</dbReference>
<evidence type="ECO:0000313" key="3">
    <source>
        <dbReference type="Proteomes" id="UP000641932"/>
    </source>
</evidence>
<evidence type="ECO:0000256" key="1">
    <source>
        <dbReference type="SAM" id="MobiDB-lite"/>
    </source>
</evidence>
<accession>A0A918A0X9</accession>
<feature type="region of interest" description="Disordered" evidence="1">
    <location>
        <begin position="30"/>
        <end position="76"/>
    </location>
</feature>
<feature type="compositionally biased region" description="Pro residues" evidence="1">
    <location>
        <begin position="31"/>
        <end position="55"/>
    </location>
</feature>
<dbReference type="Proteomes" id="UP000641932">
    <property type="component" value="Unassembled WGS sequence"/>
</dbReference>
<name>A0A918A0X9_9ACTN</name>
<gene>
    <name evidence="2" type="ORF">GCM10012280_69060</name>
</gene>
<reference evidence="2" key="1">
    <citation type="journal article" date="2014" name="Int. J. Syst. Evol. Microbiol.">
        <title>Complete genome sequence of Corynebacterium casei LMG S-19264T (=DSM 44701T), isolated from a smear-ripened cheese.</title>
        <authorList>
            <consortium name="US DOE Joint Genome Institute (JGI-PGF)"/>
            <person name="Walter F."/>
            <person name="Albersmeier A."/>
            <person name="Kalinowski J."/>
            <person name="Ruckert C."/>
        </authorList>
    </citation>
    <scope>NUCLEOTIDE SEQUENCE</scope>
    <source>
        <strain evidence="2">CGMCC 4.7201</strain>
    </source>
</reference>
<sequence length="119" mass="12519">MYVLLFPALMPFVLLGTVLGLSWLEDYMLPPTGPDQAAPPAPTSPPPAPALPAHPLPFERQEREPRERAGLTRTEGAAAAGAVQALISKGGDLDHGAAVPLGVLHDALQRVDPAQAYIQ</sequence>
<protein>
    <submittedName>
        <fullName evidence="2">Uncharacterized protein</fullName>
    </submittedName>
</protein>
<organism evidence="2 3">
    <name type="scientific">Wenjunlia tyrosinilytica</name>
    <dbReference type="NCBI Taxonomy" id="1544741"/>
    <lineage>
        <taxon>Bacteria</taxon>
        <taxon>Bacillati</taxon>
        <taxon>Actinomycetota</taxon>
        <taxon>Actinomycetes</taxon>
        <taxon>Kitasatosporales</taxon>
        <taxon>Streptomycetaceae</taxon>
        <taxon>Wenjunlia</taxon>
    </lineage>
</organism>
<feature type="compositionally biased region" description="Basic and acidic residues" evidence="1">
    <location>
        <begin position="57"/>
        <end position="70"/>
    </location>
</feature>